<dbReference type="Pfam" id="PF22673">
    <property type="entry name" value="MCP-like_PDC_1"/>
    <property type="match status" value="1"/>
</dbReference>
<dbReference type="OrthoDB" id="8687362at2"/>
<protein>
    <recommendedName>
        <fullName evidence="3">Cache domain-containing protein</fullName>
    </recommendedName>
</protein>
<dbReference type="Proteomes" id="UP000292003">
    <property type="component" value="Unassembled WGS sequence"/>
</dbReference>
<gene>
    <name evidence="1" type="ORF">EWH70_28400</name>
</gene>
<dbReference type="AlphaFoldDB" id="A0A4Q7IZV1"/>
<keyword evidence="2" id="KW-1185">Reference proteome</keyword>
<name>A0A4Q7IZV1_9PSEU</name>
<evidence type="ECO:0000313" key="2">
    <source>
        <dbReference type="Proteomes" id="UP000292003"/>
    </source>
</evidence>
<sequence length="239" mass="25096">MVGVSDLGVSAAAAKVDAVLTDIFAGAATVAGQVEDLLAAHGSELTTGELASIRPTLLEHLAHGRPALAGTGVIAAPGVLADQPRWLEWWRTLPGSNQPTQLSVDLDPHNVTGYEYTAAEWFDTPRRTGQRVVVGPYVDYAGTDEYLLTFAVPIRSGETFAGVAAADVRAAEFAETMLPLLENVGRNVALVNVFGRVIASTSPGALLGSLAPAGRPAEVVPDRQCWNGYAGLPWSLVRL</sequence>
<dbReference type="Gene3D" id="3.30.450.20">
    <property type="entry name" value="PAS domain"/>
    <property type="match status" value="1"/>
</dbReference>
<dbReference type="EMBL" id="SFCC01000016">
    <property type="protein sequence ID" value="RZQ60591.1"/>
    <property type="molecule type" value="Genomic_DNA"/>
</dbReference>
<comment type="caution">
    <text evidence="1">The sequence shown here is derived from an EMBL/GenBank/DDBJ whole genome shotgun (WGS) entry which is preliminary data.</text>
</comment>
<dbReference type="RefSeq" id="WP_130478596.1">
    <property type="nucleotide sequence ID" value="NZ_SFCC01000016.1"/>
</dbReference>
<reference evidence="1 2" key="1">
    <citation type="submission" date="2019-02" db="EMBL/GenBank/DDBJ databases">
        <title>Draft genome sequence of Amycolatopsis sp. 8-3EHSu isolated from roots of Suaeda maritima.</title>
        <authorList>
            <person name="Duangmal K."/>
            <person name="Chantavorakit T."/>
        </authorList>
    </citation>
    <scope>NUCLEOTIDE SEQUENCE [LARGE SCALE GENOMIC DNA]</scope>
    <source>
        <strain evidence="1 2">8-3EHSu</strain>
    </source>
</reference>
<proteinExistence type="predicted"/>
<evidence type="ECO:0008006" key="3">
    <source>
        <dbReference type="Google" id="ProtNLM"/>
    </source>
</evidence>
<accession>A0A4Q7IZV1</accession>
<organism evidence="1 2">
    <name type="scientific">Amycolatopsis suaedae</name>
    <dbReference type="NCBI Taxonomy" id="2510978"/>
    <lineage>
        <taxon>Bacteria</taxon>
        <taxon>Bacillati</taxon>
        <taxon>Actinomycetota</taxon>
        <taxon>Actinomycetes</taxon>
        <taxon>Pseudonocardiales</taxon>
        <taxon>Pseudonocardiaceae</taxon>
        <taxon>Amycolatopsis</taxon>
    </lineage>
</organism>
<evidence type="ECO:0000313" key="1">
    <source>
        <dbReference type="EMBL" id="RZQ60591.1"/>
    </source>
</evidence>
<dbReference type="CDD" id="cd12913">
    <property type="entry name" value="PDC1_MCP_like"/>
    <property type="match status" value="1"/>
</dbReference>